<dbReference type="InterPro" id="IPR036047">
    <property type="entry name" value="F-box-like_dom_sf"/>
</dbReference>
<dbReference type="AlphaFoldDB" id="A0A165EJR2"/>
<dbReference type="SUPFAM" id="SSF81383">
    <property type="entry name" value="F-box domain"/>
    <property type="match status" value="1"/>
</dbReference>
<feature type="region of interest" description="Disordered" evidence="1">
    <location>
        <begin position="1"/>
        <end position="20"/>
    </location>
</feature>
<reference evidence="2 3" key="1">
    <citation type="journal article" date="2016" name="Mol. Biol. Evol.">
        <title>Comparative Genomics of Early-Diverging Mushroom-Forming Fungi Provides Insights into the Origins of Lignocellulose Decay Capabilities.</title>
        <authorList>
            <person name="Nagy L.G."/>
            <person name="Riley R."/>
            <person name="Tritt A."/>
            <person name="Adam C."/>
            <person name="Daum C."/>
            <person name="Floudas D."/>
            <person name="Sun H."/>
            <person name="Yadav J.S."/>
            <person name="Pangilinan J."/>
            <person name="Larsson K.H."/>
            <person name="Matsuura K."/>
            <person name="Barry K."/>
            <person name="Labutti K."/>
            <person name="Kuo R."/>
            <person name="Ohm R.A."/>
            <person name="Bhattacharya S.S."/>
            <person name="Shirouzu T."/>
            <person name="Yoshinaga Y."/>
            <person name="Martin F.M."/>
            <person name="Grigoriev I.V."/>
            <person name="Hibbett D.S."/>
        </authorList>
    </citation>
    <scope>NUCLEOTIDE SEQUENCE [LARGE SCALE GENOMIC DNA]</scope>
    <source>
        <strain evidence="2 3">HHB12733</strain>
    </source>
</reference>
<accession>A0A165EJR2</accession>
<dbReference type="Proteomes" id="UP000076842">
    <property type="component" value="Unassembled WGS sequence"/>
</dbReference>
<dbReference type="EMBL" id="KV424003">
    <property type="protein sequence ID" value="KZT55007.1"/>
    <property type="molecule type" value="Genomic_DNA"/>
</dbReference>
<sequence>MADFDFPTPSGDVERRPSLPGSFTSSSAFLTLPEEIHTHIFSFLPVPDMLAHGRVRPPLPCTYWESRMCGEQDYMLTPRSRPANCSTCNSPLPSSSNPT</sequence>
<feature type="compositionally biased region" description="Polar residues" evidence="1">
    <location>
        <begin position="83"/>
        <end position="99"/>
    </location>
</feature>
<feature type="region of interest" description="Disordered" evidence="1">
    <location>
        <begin position="80"/>
        <end position="99"/>
    </location>
</feature>
<name>A0A165EJR2_9BASI</name>
<protein>
    <recommendedName>
        <fullName evidence="4">F-box domain-containing protein</fullName>
    </recommendedName>
</protein>
<proteinExistence type="predicted"/>
<gene>
    <name evidence="2" type="ORF">CALCODRAFT_499202</name>
</gene>
<evidence type="ECO:0000313" key="2">
    <source>
        <dbReference type="EMBL" id="KZT55007.1"/>
    </source>
</evidence>
<evidence type="ECO:0000256" key="1">
    <source>
        <dbReference type="SAM" id="MobiDB-lite"/>
    </source>
</evidence>
<dbReference type="InParanoid" id="A0A165EJR2"/>
<keyword evidence="3" id="KW-1185">Reference proteome</keyword>
<evidence type="ECO:0008006" key="4">
    <source>
        <dbReference type="Google" id="ProtNLM"/>
    </source>
</evidence>
<organism evidence="2 3">
    <name type="scientific">Calocera cornea HHB12733</name>
    <dbReference type="NCBI Taxonomy" id="1353952"/>
    <lineage>
        <taxon>Eukaryota</taxon>
        <taxon>Fungi</taxon>
        <taxon>Dikarya</taxon>
        <taxon>Basidiomycota</taxon>
        <taxon>Agaricomycotina</taxon>
        <taxon>Dacrymycetes</taxon>
        <taxon>Dacrymycetales</taxon>
        <taxon>Dacrymycetaceae</taxon>
        <taxon>Calocera</taxon>
    </lineage>
</organism>
<evidence type="ECO:0000313" key="3">
    <source>
        <dbReference type="Proteomes" id="UP000076842"/>
    </source>
</evidence>